<protein>
    <submittedName>
        <fullName evidence="3">Sulfite exporter TauE/SafE family protein</fullName>
    </submittedName>
</protein>
<dbReference type="AlphaFoldDB" id="A0A851GHY8"/>
<reference evidence="3 4" key="1">
    <citation type="submission" date="2020-07" db="EMBL/GenBank/DDBJ databases">
        <title>Roseicoccus Jingziensis gen. nov., sp. nov., isolated from coastal seawater.</title>
        <authorList>
            <person name="Feng X."/>
        </authorList>
    </citation>
    <scope>NUCLEOTIDE SEQUENCE [LARGE SCALE GENOMIC DNA]</scope>
    <source>
        <strain evidence="3 4">N1E253</strain>
    </source>
</reference>
<dbReference type="InterPro" id="IPR051790">
    <property type="entry name" value="Cytochrome_c-biogenesis_DsbD"/>
</dbReference>
<dbReference type="PANTHER" id="PTHR31272">
    <property type="entry name" value="CYTOCHROME C-TYPE BIOGENESIS PROTEIN HI_1454-RELATED"/>
    <property type="match status" value="1"/>
</dbReference>
<name>A0A851GHY8_9BACT</name>
<keyword evidence="1" id="KW-0472">Membrane</keyword>
<comment type="caution">
    <text evidence="3">The sequence shown here is derived from an EMBL/GenBank/DDBJ whole genome shotgun (WGS) entry which is preliminary data.</text>
</comment>
<dbReference type="Proteomes" id="UP000557872">
    <property type="component" value="Unassembled WGS sequence"/>
</dbReference>
<feature type="transmembrane region" description="Helical" evidence="1">
    <location>
        <begin position="179"/>
        <end position="201"/>
    </location>
</feature>
<dbReference type="PANTHER" id="PTHR31272:SF4">
    <property type="entry name" value="CYTOCHROME C-TYPE BIOGENESIS PROTEIN HI_1454-RELATED"/>
    <property type="match status" value="1"/>
</dbReference>
<feature type="transmembrane region" description="Helical" evidence="1">
    <location>
        <begin position="139"/>
        <end position="167"/>
    </location>
</feature>
<keyword evidence="1" id="KW-0812">Transmembrane</keyword>
<organism evidence="3 4">
    <name type="scientific">Oceaniferula marina</name>
    <dbReference type="NCBI Taxonomy" id="2748318"/>
    <lineage>
        <taxon>Bacteria</taxon>
        <taxon>Pseudomonadati</taxon>
        <taxon>Verrucomicrobiota</taxon>
        <taxon>Verrucomicrobiia</taxon>
        <taxon>Verrucomicrobiales</taxon>
        <taxon>Verrucomicrobiaceae</taxon>
        <taxon>Oceaniferula</taxon>
    </lineage>
</organism>
<evidence type="ECO:0000256" key="1">
    <source>
        <dbReference type="SAM" id="Phobius"/>
    </source>
</evidence>
<keyword evidence="1" id="KW-1133">Transmembrane helix</keyword>
<evidence type="ECO:0000313" key="3">
    <source>
        <dbReference type="EMBL" id="NWK54747.1"/>
    </source>
</evidence>
<evidence type="ECO:0000313" key="4">
    <source>
        <dbReference type="Proteomes" id="UP000557872"/>
    </source>
</evidence>
<accession>A0A851GHY8</accession>
<proteinExistence type="predicted"/>
<dbReference type="RefSeq" id="WP_178931257.1">
    <property type="nucleotide sequence ID" value="NZ_JACBAZ010000001.1"/>
</dbReference>
<dbReference type="InterPro" id="IPR039447">
    <property type="entry name" value="UreH-like_TM_dom"/>
</dbReference>
<dbReference type="EMBL" id="JACBAZ010000001">
    <property type="protein sequence ID" value="NWK54747.1"/>
    <property type="molecule type" value="Genomic_DNA"/>
</dbReference>
<gene>
    <name evidence="3" type="ORF">HW115_03945</name>
</gene>
<dbReference type="NCBIfam" id="NF040495">
    <property type="entry name" value="tranport_ArsG"/>
    <property type="match status" value="1"/>
</dbReference>
<feature type="transmembrane region" description="Helical" evidence="1">
    <location>
        <begin position="20"/>
        <end position="46"/>
    </location>
</feature>
<keyword evidence="4" id="KW-1185">Reference proteome</keyword>
<feature type="transmembrane region" description="Helical" evidence="1">
    <location>
        <begin position="98"/>
        <end position="118"/>
    </location>
</feature>
<sequence>MKTRNNQTPLPMPEYSLIAGALWLGILTSISPCPLATNIASVAFLTRRNPGERNIIGSALAYTLGRMSAYSLLAIIITAGLLSAPQLSSFFRSHLEGLIGPGLLIVGMFITGLIRISLPGSGKLNALGTQLAERGHVGEFLMGAVFALAFCPVSAALFFGALLPGIIRSDSSVLLPVTYGIGTAVPVLIAVALLSGSLAAAQKRIQTMQNIGAKLQMGTGVIILLVGAWITLRDIFAG</sequence>
<feature type="domain" description="Urease accessory protein UreH-like transmembrane" evidence="2">
    <location>
        <begin position="21"/>
        <end position="225"/>
    </location>
</feature>
<evidence type="ECO:0000259" key="2">
    <source>
        <dbReference type="Pfam" id="PF13386"/>
    </source>
</evidence>
<feature type="transmembrane region" description="Helical" evidence="1">
    <location>
        <begin position="213"/>
        <end position="232"/>
    </location>
</feature>
<dbReference type="Pfam" id="PF13386">
    <property type="entry name" value="DsbD_2"/>
    <property type="match status" value="1"/>
</dbReference>